<keyword evidence="6" id="KW-0788">Thiol protease</keyword>
<feature type="coiled-coil region" evidence="16">
    <location>
        <begin position="1600"/>
        <end position="1630"/>
    </location>
</feature>
<dbReference type="GO" id="GO:0008168">
    <property type="term" value="F:methyltransferase activity"/>
    <property type="evidence" value="ECO:0007669"/>
    <property type="project" value="UniProtKB-KW"/>
</dbReference>
<evidence type="ECO:0000259" key="19">
    <source>
        <dbReference type="PROSITE" id="PS50235"/>
    </source>
</evidence>
<dbReference type="GO" id="GO:0016491">
    <property type="term" value="F:oxidoreductase activity"/>
    <property type="evidence" value="ECO:0007669"/>
    <property type="project" value="UniProtKB-KW"/>
</dbReference>
<dbReference type="Pfam" id="PF00443">
    <property type="entry name" value="UCH"/>
    <property type="match status" value="1"/>
</dbReference>
<dbReference type="InterPro" id="IPR009057">
    <property type="entry name" value="Homeodomain-like_sf"/>
</dbReference>
<evidence type="ECO:0000256" key="16">
    <source>
        <dbReference type="SAM" id="Coils"/>
    </source>
</evidence>
<keyword evidence="5" id="KW-0378">Hydrolase</keyword>
<feature type="region of interest" description="Disordered" evidence="17">
    <location>
        <begin position="1706"/>
        <end position="1854"/>
    </location>
</feature>
<evidence type="ECO:0000256" key="11">
    <source>
        <dbReference type="ARBA" id="ARBA00041870"/>
    </source>
</evidence>
<proteinExistence type="inferred from homology"/>
<dbReference type="InterPro" id="IPR036910">
    <property type="entry name" value="HMG_box_dom_sf"/>
</dbReference>
<dbReference type="InterPro" id="IPR036388">
    <property type="entry name" value="WH-like_DNA-bd_sf"/>
</dbReference>
<keyword evidence="21" id="KW-0808">Transferase</keyword>
<feature type="compositionally biased region" description="Basic and acidic residues" evidence="17">
    <location>
        <begin position="66"/>
        <end position="81"/>
    </location>
</feature>
<dbReference type="InterPro" id="IPR001394">
    <property type="entry name" value="Peptidase_C19_UCH"/>
</dbReference>
<reference evidence="21" key="2">
    <citation type="submission" date="2020-08" db="EMBL/GenBank/DDBJ databases">
        <title>Draft Genome Sequence of Cumin Blight Pathogen Alternaria burnsii.</title>
        <authorList>
            <person name="Feng Z."/>
        </authorList>
    </citation>
    <scope>NUCLEOTIDE SEQUENCE</scope>
    <source>
        <strain evidence="21">CBS107.38</strain>
    </source>
</reference>
<evidence type="ECO:0000256" key="15">
    <source>
        <dbReference type="PROSITE-ProRule" id="PRU00267"/>
    </source>
</evidence>
<dbReference type="PROSITE" id="PS50934">
    <property type="entry name" value="SWIRM"/>
    <property type="match status" value="1"/>
</dbReference>
<gene>
    <name evidence="21" type="ORF">GT037_007079</name>
</gene>
<evidence type="ECO:0000259" key="18">
    <source>
        <dbReference type="PROSITE" id="PS50118"/>
    </source>
</evidence>
<dbReference type="FunFam" id="1.10.10.10:FF:000064">
    <property type="entry name" value="Lysine-specific histone demethylase 1A"/>
    <property type="match status" value="1"/>
</dbReference>
<feature type="domain" description="HMG box" evidence="18">
    <location>
        <begin position="985"/>
        <end position="1065"/>
    </location>
</feature>
<dbReference type="EMBL" id="JAAABM010000009">
    <property type="protein sequence ID" value="KAF7675316.1"/>
    <property type="molecule type" value="Genomic_DNA"/>
</dbReference>
<dbReference type="SUPFAM" id="SSF54373">
    <property type="entry name" value="FAD-linked reductases, C-terminal domain"/>
    <property type="match status" value="1"/>
</dbReference>
<dbReference type="GO" id="GO:0003677">
    <property type="term" value="F:DNA binding"/>
    <property type="evidence" value="ECO:0007669"/>
    <property type="project" value="UniProtKB-UniRule"/>
</dbReference>
<reference evidence="21" key="1">
    <citation type="submission" date="2020-01" db="EMBL/GenBank/DDBJ databases">
        <authorList>
            <person name="Feng Z.H.Z."/>
        </authorList>
    </citation>
    <scope>NUCLEOTIDE SEQUENCE</scope>
    <source>
        <strain evidence="21">CBS107.38</strain>
    </source>
</reference>
<keyword evidence="15" id="KW-0238">DNA-binding</keyword>
<comment type="caution">
    <text evidence="21">The sequence shown here is derived from an EMBL/GenBank/DDBJ whole genome shotgun (WGS) entry which is preliminary data.</text>
</comment>
<dbReference type="SUPFAM" id="SSF51905">
    <property type="entry name" value="FAD/NAD(P)-binding domain"/>
    <property type="match status" value="1"/>
</dbReference>
<dbReference type="PROSITE" id="PS50118">
    <property type="entry name" value="HMG_BOX_2"/>
    <property type="match status" value="1"/>
</dbReference>
<feature type="compositionally biased region" description="Polar residues" evidence="17">
    <location>
        <begin position="83"/>
        <end position="124"/>
    </location>
</feature>
<comment type="similarity">
    <text evidence="2">Belongs to the flavin monoamine oxidase family.</text>
</comment>
<dbReference type="GO" id="GO:0032259">
    <property type="term" value="P:methylation"/>
    <property type="evidence" value="ECO:0007669"/>
    <property type="project" value="UniProtKB-KW"/>
</dbReference>
<dbReference type="Pfam" id="PF04433">
    <property type="entry name" value="SWIRM"/>
    <property type="match status" value="1"/>
</dbReference>
<dbReference type="Gene3D" id="1.10.30.10">
    <property type="entry name" value="High mobility group box domain"/>
    <property type="match status" value="1"/>
</dbReference>
<feature type="domain" description="USP" evidence="19">
    <location>
        <begin position="1173"/>
        <end position="1603"/>
    </location>
</feature>
<dbReference type="PANTHER" id="PTHR10742">
    <property type="entry name" value="FLAVIN MONOAMINE OXIDASE"/>
    <property type="match status" value="1"/>
</dbReference>
<feature type="region of interest" description="Disordered" evidence="17">
    <location>
        <begin position="157"/>
        <end position="192"/>
    </location>
</feature>
<feature type="compositionally biased region" description="Basic and acidic residues" evidence="17">
    <location>
        <begin position="1707"/>
        <end position="1749"/>
    </location>
</feature>
<dbReference type="PANTHER" id="PTHR10742:SF386">
    <property type="entry name" value="LYSINE-SPECIFIC HISTONE DEMETHYLASE 1A"/>
    <property type="match status" value="1"/>
</dbReference>
<evidence type="ECO:0000259" key="20">
    <source>
        <dbReference type="PROSITE" id="PS50934"/>
    </source>
</evidence>
<feature type="compositionally biased region" description="Polar residues" evidence="17">
    <location>
        <begin position="1223"/>
        <end position="1248"/>
    </location>
</feature>
<comment type="subunit">
    <text evidence="9">Interacts with creA, creC and qutD.</text>
</comment>
<dbReference type="InterPro" id="IPR036188">
    <property type="entry name" value="FAD/NAD-bd_sf"/>
</dbReference>
<dbReference type="GO" id="GO:0010468">
    <property type="term" value="P:regulation of gene expression"/>
    <property type="evidence" value="ECO:0007669"/>
    <property type="project" value="UniProtKB-ARBA"/>
</dbReference>
<dbReference type="GO" id="GO:0004843">
    <property type="term" value="F:cysteine-type deubiquitinase activity"/>
    <property type="evidence" value="ECO:0007669"/>
    <property type="project" value="UniProtKB-EC"/>
</dbReference>
<feature type="region of interest" description="Disordered" evidence="17">
    <location>
        <begin position="1208"/>
        <end position="1278"/>
    </location>
</feature>
<keyword evidence="7" id="KW-0560">Oxidoreductase</keyword>
<evidence type="ECO:0000256" key="6">
    <source>
        <dbReference type="ARBA" id="ARBA00022807"/>
    </source>
</evidence>
<protein>
    <recommendedName>
        <fullName evidence="4">ubiquitinyl hydrolase 1</fullName>
        <ecNumber evidence="4">3.4.19.12</ecNumber>
    </recommendedName>
    <alternativeName>
        <fullName evidence="12">Carbon catabolite repression protein B</fullName>
    </alternativeName>
    <alternativeName>
        <fullName evidence="14">Deubiquitinating enzyme creB</fullName>
    </alternativeName>
    <alternativeName>
        <fullName evidence="10">Ubiquitin thioesterase creB</fullName>
    </alternativeName>
    <alternativeName>
        <fullName evidence="11">Ubiquitin-hydrolyzing enzyme creB</fullName>
    </alternativeName>
    <alternativeName>
        <fullName evidence="13">Ubiquitin-specific-processing protease creB</fullName>
    </alternativeName>
</protein>
<evidence type="ECO:0000256" key="12">
    <source>
        <dbReference type="ARBA" id="ARBA00041962"/>
    </source>
</evidence>
<feature type="DNA-binding region" description="HMG box" evidence="15">
    <location>
        <begin position="985"/>
        <end position="1065"/>
    </location>
</feature>
<dbReference type="PROSITE" id="PS00973">
    <property type="entry name" value="USP_2"/>
    <property type="match status" value="1"/>
</dbReference>
<evidence type="ECO:0000256" key="14">
    <source>
        <dbReference type="ARBA" id="ARBA00042958"/>
    </source>
</evidence>
<dbReference type="InterPro" id="IPR050281">
    <property type="entry name" value="Flavin_monoamine_oxidase"/>
</dbReference>
<feature type="region of interest" description="Disordered" evidence="17">
    <location>
        <begin position="57"/>
        <end position="144"/>
    </location>
</feature>
<dbReference type="CDD" id="cd02663">
    <property type="entry name" value="Peptidase_C19G"/>
    <property type="match status" value="1"/>
</dbReference>
<dbReference type="EC" id="3.4.19.12" evidence="4"/>
<evidence type="ECO:0000313" key="22">
    <source>
        <dbReference type="Proteomes" id="UP000596902"/>
    </source>
</evidence>
<dbReference type="Gene3D" id="1.10.10.10">
    <property type="entry name" value="Winged helix-like DNA-binding domain superfamily/Winged helix DNA-binding domain"/>
    <property type="match status" value="1"/>
</dbReference>
<dbReference type="GO" id="GO:0005634">
    <property type="term" value="C:nucleus"/>
    <property type="evidence" value="ECO:0007669"/>
    <property type="project" value="UniProtKB-UniRule"/>
</dbReference>
<dbReference type="GO" id="GO:0016579">
    <property type="term" value="P:protein deubiquitination"/>
    <property type="evidence" value="ECO:0007669"/>
    <property type="project" value="InterPro"/>
</dbReference>
<dbReference type="SUPFAM" id="SSF46689">
    <property type="entry name" value="Homeodomain-like"/>
    <property type="match status" value="1"/>
</dbReference>
<evidence type="ECO:0000256" key="17">
    <source>
        <dbReference type="SAM" id="MobiDB-lite"/>
    </source>
</evidence>
<feature type="domain" description="SWIRM" evidence="20">
    <location>
        <begin position="218"/>
        <end position="313"/>
    </location>
</feature>
<dbReference type="Gene3D" id="3.50.50.60">
    <property type="entry name" value="FAD/NAD(P)-binding domain"/>
    <property type="match status" value="2"/>
</dbReference>
<evidence type="ECO:0000256" key="3">
    <source>
        <dbReference type="ARBA" id="ARBA00009085"/>
    </source>
</evidence>
<dbReference type="InterPro" id="IPR018200">
    <property type="entry name" value="USP_CS"/>
</dbReference>
<dbReference type="SUPFAM" id="SSF47095">
    <property type="entry name" value="HMG-box"/>
    <property type="match status" value="1"/>
</dbReference>
<feature type="compositionally biased region" description="Basic and acidic residues" evidence="17">
    <location>
        <begin position="1268"/>
        <end position="1278"/>
    </location>
</feature>
<evidence type="ECO:0000256" key="8">
    <source>
        <dbReference type="ARBA" id="ARBA00037075"/>
    </source>
</evidence>
<dbReference type="CDD" id="cd00084">
    <property type="entry name" value="HMG-box_SF"/>
    <property type="match status" value="1"/>
</dbReference>
<organism evidence="21 22">
    <name type="scientific">Alternaria burnsii</name>
    <dbReference type="NCBI Taxonomy" id="1187904"/>
    <lineage>
        <taxon>Eukaryota</taxon>
        <taxon>Fungi</taxon>
        <taxon>Dikarya</taxon>
        <taxon>Ascomycota</taxon>
        <taxon>Pezizomycotina</taxon>
        <taxon>Dothideomycetes</taxon>
        <taxon>Pleosporomycetidae</taxon>
        <taxon>Pleosporales</taxon>
        <taxon>Pleosporineae</taxon>
        <taxon>Pleosporaceae</taxon>
        <taxon>Alternaria</taxon>
        <taxon>Alternaria sect. Alternaria</taxon>
    </lineage>
</organism>
<dbReference type="InterPro" id="IPR038765">
    <property type="entry name" value="Papain-like_cys_pep_sf"/>
</dbReference>
<dbReference type="SUPFAM" id="SSF54001">
    <property type="entry name" value="Cysteine proteinases"/>
    <property type="match status" value="1"/>
</dbReference>
<dbReference type="GO" id="GO:0006338">
    <property type="term" value="P:chromatin remodeling"/>
    <property type="evidence" value="ECO:0007669"/>
    <property type="project" value="TreeGrafter"/>
</dbReference>
<evidence type="ECO:0000256" key="1">
    <source>
        <dbReference type="ARBA" id="ARBA00000707"/>
    </source>
</evidence>
<dbReference type="GO" id="GO:0050660">
    <property type="term" value="F:flavin adenine dinucleotide binding"/>
    <property type="evidence" value="ECO:0007669"/>
    <property type="project" value="TreeGrafter"/>
</dbReference>
<keyword evidence="15" id="KW-0539">Nucleus</keyword>
<dbReference type="InterPro" id="IPR028889">
    <property type="entry name" value="USP"/>
</dbReference>
<feature type="compositionally biased region" description="Low complexity" evidence="17">
    <location>
        <begin position="161"/>
        <end position="170"/>
    </location>
</feature>
<keyword evidence="21" id="KW-0489">Methyltransferase</keyword>
<dbReference type="PROSITE" id="PS50235">
    <property type="entry name" value="USP_3"/>
    <property type="match status" value="1"/>
</dbReference>
<evidence type="ECO:0000256" key="4">
    <source>
        <dbReference type="ARBA" id="ARBA00012759"/>
    </source>
</evidence>
<sequence>MFNIESTADPTALDDGTYLFDQTHDDLLSMPMSNDSIHLKGGITPIPGFSNLGYGRESSASSVHYGDSHDTSELGTSHEGEGSTPSAFVNGYGTNYTPSPLQKPFTPNSAINGMTNTQNKQISHLNDDNSHAIPNGNDAKPHLSLRNHRGDAAFMARTPQSLSRASQSSSTPELPQPHEQQKKHRRTNSLPVKGKVNEMKANSSIPAELSWPEFGRQCILAAENSRLNPFTLHPAEYKLLREHVTHAQVTIYLNIRNAILRLWHRNPLVYVSFEEAAGCARDKRHFGLARIAYLWLMRNGYINFGCAEVPDTTGTLPKSKVKVARRRSIIVVGAGMSGLGCARHLEGLFAQLGDQLTEAGELPPKITILEARPRVGGRVYSHPFLNQLSSTLPPGHRCTAEMGAQIVTGFEHGNPLNAIIRGQLGIPYHGLRDNTILYDYDGTVVERSQDILVEKLYNDVLERAAVYRNKPAARRTVEGDRNLMAFGREPADVDGPTVAELEHSDAPLVANATSTASTKQEKPTTGVEKLAGRAYQLSAGFNPDVTAAQTVQSMGWELKAGASKMQSLDLDTIARASEYPTLGQTMDEGLLQYQSLVDLKPRDMRLLSWHHANLEYANAVSVNQLSLSGWDQDIGNEFEGEHSEVIGGYQQVPRGLWQCPNRLDVRFSTPIKAVHYNTDDQHKGKAVRIECANGEFYEADQVVLTTPLGVLKSGSIKFEPPLPDWKQDVIERMGFGLLNKIVLVYEKAFWEPDRDMFGLLNKAEDEASMRPEDYSAKRGRFYLFWNCIKTSGKPVLIALMAGDAAHYAEATSNDQLVKEVTDRLDAMFAPNHVPLPSEAIVTRWKRDPFARGSYSYVGPKTQAGDYDVMARPHGPLHFAGEATCGTHPATVHGAYLSGLRVAAEVAETILGPIKIPSPLVEKKVIKVEQSPATPSIETKRRFEPAVTTSTLREDKPGRVQRDEDYEAAIIGAILDQIGERPIKPGRTGVNPFLLFTKDFWYICKQECDDAHKARTGNPEAKAPKQEIRNAVGLRWRTAEQEVKQPYLDQASTARDDATASTADFKERVDTWDKEAARIRRDPPPSSAPHPSLLAHYTPAMSSFFSRIKSGAPPLSPATGSIPVKKDPNAPEVTPLEKLLLNAGPLRGDGSDKFFGFENVTRGMHPPRPLPLQPMLTDCLPTSYCNSIVQCLYYSVPFREQVINFPARSPPEALERPSSGLPRLNTNLQNGQTSALSPTGRTSLSSPNARSPAKPATTPGATNQPPGTKPEDNKDSPEYKKKQALAAGPVLQMDYENANAYGMNESLFSSLKDIFEAVIAHRSRIGVVSPHKLLEILRRDNEMFRTPMHQDAHEFLNLLLNEVVENVEHYSKTRPAQVEDVTENEETMTDGEVVTARNSVASAKSNSGWVHELFEGTLTSETRCLTCENTSQRDEAFLDLSVDLEQHSSVTSCLRKFSEEEMLCERNKFHCDNCGGLQEAEKRMKIKRLPKILALHLKRFKYTEDLQRLQKLFHRVVYPFYLRLFNTTDDAEDPDRLYELYAVVVHIGGGPYHGHYVSIIKTQDRGWLLFDDEMVEPVDKAYVRNFFGGENVLACAYVLFYQETTEEAMMKEQEADALAAAEQAAKMTQEEVTTPKANGANGQAYHAFNNATTPTLEEADKFASLDHAATAPPLAHVETNTDHHPVEHTTTQVPVLGARKSNLGLFGKGKEEKERKAQEKELEKQAKQKRKEMEIQRRENYRKQEDELRAALEASKASAVEEEKKRVASGEVPPPTTAGAGGDKEKAANGFGSVKGMSGLSRFRHTSMSLKGKPKFWGKDKQDDEPNPPDTPTTDTDKDGKNRFSLGRKKSTFKF</sequence>
<dbReference type="InterPro" id="IPR002937">
    <property type="entry name" value="Amino_oxidase"/>
</dbReference>
<dbReference type="Pfam" id="PF01593">
    <property type="entry name" value="Amino_oxidase"/>
    <property type="match status" value="2"/>
</dbReference>
<accession>A0A8H7B2T8</accession>
<dbReference type="Gene3D" id="3.90.70.10">
    <property type="entry name" value="Cysteine proteinases"/>
    <property type="match status" value="1"/>
</dbReference>
<keyword evidence="16" id="KW-0175">Coiled coil</keyword>
<keyword evidence="22" id="KW-1185">Reference proteome</keyword>
<dbReference type="RefSeq" id="XP_038785598.1">
    <property type="nucleotide sequence ID" value="XM_038932126.1"/>
</dbReference>
<feature type="compositionally biased region" description="Basic and acidic residues" evidence="17">
    <location>
        <begin position="1758"/>
        <end position="1767"/>
    </location>
</feature>
<dbReference type="InterPro" id="IPR009071">
    <property type="entry name" value="HMG_box_dom"/>
</dbReference>
<dbReference type="Gene3D" id="3.90.660.10">
    <property type="match status" value="1"/>
</dbReference>
<evidence type="ECO:0000256" key="13">
    <source>
        <dbReference type="ARBA" id="ARBA00042086"/>
    </source>
</evidence>
<evidence type="ECO:0000256" key="2">
    <source>
        <dbReference type="ARBA" id="ARBA00005995"/>
    </source>
</evidence>
<evidence type="ECO:0000256" key="10">
    <source>
        <dbReference type="ARBA" id="ARBA00041772"/>
    </source>
</evidence>
<evidence type="ECO:0000313" key="21">
    <source>
        <dbReference type="EMBL" id="KAF7675316.1"/>
    </source>
</evidence>
<keyword evidence="6" id="KW-0645">Protease</keyword>
<evidence type="ECO:0000256" key="7">
    <source>
        <dbReference type="ARBA" id="ARBA00023002"/>
    </source>
</evidence>
<dbReference type="GO" id="GO:0003682">
    <property type="term" value="F:chromatin binding"/>
    <property type="evidence" value="ECO:0007669"/>
    <property type="project" value="TreeGrafter"/>
</dbReference>
<dbReference type="InterPro" id="IPR007526">
    <property type="entry name" value="SWIRM"/>
</dbReference>
<evidence type="ECO:0000256" key="9">
    <source>
        <dbReference type="ARBA" id="ARBA00038752"/>
    </source>
</evidence>
<feature type="compositionally biased region" description="Basic residues" evidence="17">
    <location>
        <begin position="1845"/>
        <end position="1854"/>
    </location>
</feature>
<dbReference type="GeneID" id="62205304"/>
<comment type="catalytic activity">
    <reaction evidence="1">
        <text>Thiol-dependent hydrolysis of ester, thioester, amide, peptide and isopeptide bonds formed by the C-terminal Gly of ubiquitin (a 76-residue protein attached to proteins as an intracellular targeting signal).</text>
        <dbReference type="EC" id="3.4.19.12"/>
    </reaction>
</comment>
<comment type="similarity">
    <text evidence="3">Belongs to the peptidase C19 family.</text>
</comment>
<name>A0A8H7B2T8_9PLEO</name>
<dbReference type="FunFam" id="3.90.70.10:FF:000075">
    <property type="entry name" value="Ubiquitin carboxyl-terminal hydrolase creB"/>
    <property type="match status" value="1"/>
</dbReference>
<evidence type="ECO:0000256" key="5">
    <source>
        <dbReference type="ARBA" id="ARBA00022801"/>
    </source>
</evidence>
<dbReference type="Proteomes" id="UP000596902">
    <property type="component" value="Unassembled WGS sequence"/>
</dbReference>
<comment type="function">
    <text evidence="8">Ubiquitin thioesterase component of the regulatory network controlling carbon source utilization through ubiquitination and deubiquitination involving creA, creB, creC, creD and acrB. Deubiquitinates the creA catabolic repressor and the quinate permease qutD. Also plays a role in response to carbon starvation and the control of extracellular proteases activity.</text>
</comment>